<dbReference type="PANTHER" id="PTHR22617">
    <property type="entry name" value="CHEMOTAXIS SENSOR HISTIDINE KINASE-RELATED"/>
    <property type="match status" value="1"/>
</dbReference>
<feature type="domain" description="CheW-like" evidence="1">
    <location>
        <begin position="33"/>
        <end position="176"/>
    </location>
</feature>
<dbReference type="PROSITE" id="PS50851">
    <property type="entry name" value="CHEW"/>
    <property type="match status" value="1"/>
</dbReference>
<evidence type="ECO:0000259" key="1">
    <source>
        <dbReference type="PROSITE" id="PS50851"/>
    </source>
</evidence>
<dbReference type="AlphaFoldDB" id="A0AAW5EZB3"/>
<accession>A0AAW5EZB3</accession>
<dbReference type="Gene3D" id="2.30.30.40">
    <property type="entry name" value="SH3 Domains"/>
    <property type="match status" value="1"/>
</dbReference>
<proteinExistence type="predicted"/>
<dbReference type="InterPro" id="IPR039315">
    <property type="entry name" value="CheW"/>
</dbReference>
<evidence type="ECO:0000313" key="2">
    <source>
        <dbReference type="EMBL" id="MCK0084998.1"/>
    </source>
</evidence>
<protein>
    <submittedName>
        <fullName evidence="2">Chemotaxis protein CheW</fullName>
    </submittedName>
</protein>
<name>A0AAW5EZB3_CLOSY</name>
<dbReference type="InterPro" id="IPR002545">
    <property type="entry name" value="CheW-lke_dom"/>
</dbReference>
<organism evidence="2 3">
    <name type="scientific">Clostridium symbiosum</name>
    <name type="common">Bacteroides symbiosus</name>
    <dbReference type="NCBI Taxonomy" id="1512"/>
    <lineage>
        <taxon>Bacteria</taxon>
        <taxon>Bacillati</taxon>
        <taxon>Bacillota</taxon>
        <taxon>Clostridia</taxon>
        <taxon>Lachnospirales</taxon>
        <taxon>Lachnospiraceae</taxon>
        <taxon>Otoolea</taxon>
    </lineage>
</organism>
<sequence>MSDGSSMDEKTSGFDSELFFDEESRQEESRRDKLEFMGIDMGSFCFGFELDNVKELVRDLRVTKVPCLPEYYEGVCNWKGNIIPIVSLRRAGGLAPLQDKDNVMQALILVTKAAGLECGFLIETEPQILNVFSDRQVEGELPDKNSSVLTVGKIFEGEDKIVAVINLEESLGKMVVYE</sequence>
<dbReference type="GO" id="GO:0006935">
    <property type="term" value="P:chemotaxis"/>
    <property type="evidence" value="ECO:0007669"/>
    <property type="project" value="InterPro"/>
</dbReference>
<gene>
    <name evidence="2" type="ORF">K5I21_03690</name>
</gene>
<dbReference type="SUPFAM" id="SSF50341">
    <property type="entry name" value="CheW-like"/>
    <property type="match status" value="1"/>
</dbReference>
<dbReference type="PANTHER" id="PTHR22617:SF23">
    <property type="entry name" value="CHEMOTAXIS PROTEIN CHEW"/>
    <property type="match status" value="1"/>
</dbReference>
<dbReference type="Gene3D" id="2.40.50.180">
    <property type="entry name" value="CheA-289, Domain 4"/>
    <property type="match status" value="1"/>
</dbReference>
<dbReference type="Proteomes" id="UP001203136">
    <property type="component" value="Unassembled WGS sequence"/>
</dbReference>
<evidence type="ECO:0000313" key="3">
    <source>
        <dbReference type="Proteomes" id="UP001203136"/>
    </source>
</evidence>
<dbReference type="EMBL" id="JAINVB010000001">
    <property type="protein sequence ID" value="MCK0084998.1"/>
    <property type="molecule type" value="Genomic_DNA"/>
</dbReference>
<dbReference type="GO" id="GO:0005829">
    <property type="term" value="C:cytosol"/>
    <property type="evidence" value="ECO:0007669"/>
    <property type="project" value="TreeGrafter"/>
</dbReference>
<reference evidence="2" key="1">
    <citation type="journal article" date="2022" name="Cell Host Microbe">
        <title>Colonization of the live biotherapeutic product VE303 and modulation of the microbiota and metabolites in healthy volunteers.</title>
        <authorList>
            <person name="Dsouza M."/>
            <person name="Menon R."/>
            <person name="Crossette E."/>
            <person name="Bhattarai S.K."/>
            <person name="Schneider J."/>
            <person name="Kim Y.G."/>
            <person name="Reddy S."/>
            <person name="Caballero S."/>
            <person name="Felix C."/>
            <person name="Cornacchione L."/>
            <person name="Hendrickson J."/>
            <person name="Watson A.R."/>
            <person name="Minot S.S."/>
            <person name="Greenfield N."/>
            <person name="Schopf L."/>
            <person name="Szabady R."/>
            <person name="Patarroyo J."/>
            <person name="Smith W."/>
            <person name="Harrison P."/>
            <person name="Kuijper E.J."/>
            <person name="Kelly C.P."/>
            <person name="Olle B."/>
            <person name="Bobilev D."/>
            <person name="Silber J.L."/>
            <person name="Bucci V."/>
            <person name="Roberts B."/>
            <person name="Faith J."/>
            <person name="Norman J.M."/>
        </authorList>
    </citation>
    <scope>NUCLEOTIDE SEQUENCE</scope>
    <source>
        <strain evidence="2">VE303-04</strain>
    </source>
</reference>
<dbReference type="Pfam" id="PF01584">
    <property type="entry name" value="CheW"/>
    <property type="match status" value="1"/>
</dbReference>
<dbReference type="InterPro" id="IPR036061">
    <property type="entry name" value="CheW-like_dom_sf"/>
</dbReference>
<comment type="caution">
    <text evidence="2">The sequence shown here is derived from an EMBL/GenBank/DDBJ whole genome shotgun (WGS) entry which is preliminary data.</text>
</comment>
<dbReference type="RefSeq" id="WP_024739514.1">
    <property type="nucleotide sequence ID" value="NZ_CABHNX010000203.1"/>
</dbReference>
<dbReference type="GO" id="GO:0007165">
    <property type="term" value="P:signal transduction"/>
    <property type="evidence" value="ECO:0007669"/>
    <property type="project" value="InterPro"/>
</dbReference>
<dbReference type="SMART" id="SM00260">
    <property type="entry name" value="CheW"/>
    <property type="match status" value="1"/>
</dbReference>